<name>A0A6G6AS71_PSET1</name>
<keyword evidence="1" id="KW-0614">Plasmid</keyword>
<dbReference type="RefSeq" id="WP_181718181.1">
    <property type="nucleotide sequence ID" value="NZ_MN400773.1"/>
</dbReference>
<organism evidence="1">
    <name type="scientific">Pseudoalteromonas translucida (strain TAC 125)</name>
    <dbReference type="NCBI Taxonomy" id="326442"/>
    <lineage>
        <taxon>Bacteria</taxon>
        <taxon>Pseudomonadati</taxon>
        <taxon>Pseudomonadota</taxon>
        <taxon>Gammaproteobacteria</taxon>
        <taxon>Alteromonadales</taxon>
        <taxon>Pseudoalteromonadaceae</taxon>
        <taxon>Pseudoalteromonas</taxon>
    </lineage>
</organism>
<dbReference type="EMBL" id="MN400773">
    <property type="protein sequence ID" value="QID24511.1"/>
    <property type="molecule type" value="Genomic_DNA"/>
</dbReference>
<geneLocation type="plasmid" evidence="1">
    <name>pMEGA</name>
</geneLocation>
<evidence type="ECO:0000313" key="1">
    <source>
        <dbReference type="EMBL" id="QID24511.1"/>
    </source>
</evidence>
<protein>
    <submittedName>
        <fullName evidence="1">Uncharacterized protein</fullName>
    </submittedName>
</protein>
<sequence>MTPKKDDITQLCDAINVDLEGEDHAPADKKEAIEKWLVEGNNLELPVWVSKKN</sequence>
<reference evidence="1" key="1">
    <citation type="submission" date="2019-09" db="EMBL/GenBank/DDBJ databases">
        <authorList>
            <person name="Qi W."/>
            <person name="Colarusso A."/>
            <person name="Olombrada M."/>
            <person name="Parrilli E."/>
            <person name="Patrignani A."/>
            <person name="Tutino M.L."/>
            <person name="Toll-Riera M."/>
        </authorList>
    </citation>
    <scope>NUCLEOTIDE SEQUENCE</scope>
    <source>
        <strain evidence="1">TAC125</strain>
        <plasmid evidence="1">pMEGA</plasmid>
    </source>
</reference>
<accession>A0A6G6AS71</accession>
<dbReference type="AlphaFoldDB" id="A0A6G6AS71"/>
<proteinExistence type="predicted"/>
<gene>
    <name evidence="1" type="ORF">PSHA_p00018</name>
</gene>